<dbReference type="InterPro" id="IPR007007">
    <property type="entry name" value="Ninjurin"/>
</dbReference>
<comment type="subcellular location">
    <subcellularLocation>
        <location evidence="1">Membrane</location>
        <topology evidence="1">Multi-pass membrane protein</topology>
    </subcellularLocation>
</comment>
<feature type="transmembrane region" description="Helical" evidence="8">
    <location>
        <begin position="131"/>
        <end position="150"/>
    </location>
</feature>
<keyword evidence="9" id="KW-1185">Reference proteome</keyword>
<evidence type="ECO:0000256" key="5">
    <source>
        <dbReference type="ARBA" id="ARBA00022989"/>
    </source>
</evidence>
<keyword evidence="5 8" id="KW-1133">Transmembrane helix</keyword>
<dbReference type="GO" id="GO:0042246">
    <property type="term" value="P:tissue regeneration"/>
    <property type="evidence" value="ECO:0007669"/>
    <property type="project" value="InterPro"/>
</dbReference>
<protein>
    <submittedName>
        <fullName evidence="10">Ninjurin-2 isoform X1</fullName>
    </submittedName>
</protein>
<evidence type="ECO:0000256" key="1">
    <source>
        <dbReference type="ARBA" id="ARBA00004141"/>
    </source>
</evidence>
<feature type="region of interest" description="Disordered" evidence="7">
    <location>
        <begin position="1"/>
        <end position="23"/>
    </location>
</feature>
<feature type="transmembrane region" description="Helical" evidence="8">
    <location>
        <begin position="83"/>
        <end position="111"/>
    </location>
</feature>
<evidence type="ECO:0000256" key="6">
    <source>
        <dbReference type="ARBA" id="ARBA00023136"/>
    </source>
</evidence>
<dbReference type="RefSeq" id="XP_026743828.1">
    <property type="nucleotide sequence ID" value="XM_026888027.1"/>
</dbReference>
<dbReference type="Pfam" id="PF04923">
    <property type="entry name" value="Ninjurin"/>
    <property type="match status" value="1"/>
</dbReference>
<dbReference type="KEGG" id="tnl:113505364"/>
<proteinExistence type="inferred from homology"/>
<evidence type="ECO:0000313" key="10">
    <source>
        <dbReference type="RefSeq" id="XP_026743828.1"/>
    </source>
</evidence>
<evidence type="ECO:0000256" key="2">
    <source>
        <dbReference type="ARBA" id="ARBA00008141"/>
    </source>
</evidence>
<keyword evidence="3 8" id="KW-0812">Transmembrane</keyword>
<dbReference type="GO" id="GO:0007155">
    <property type="term" value="P:cell adhesion"/>
    <property type="evidence" value="ECO:0007669"/>
    <property type="project" value="UniProtKB-KW"/>
</dbReference>
<dbReference type="PANTHER" id="PTHR12316">
    <property type="entry name" value="NINJURIN-RELATED"/>
    <property type="match status" value="1"/>
</dbReference>
<comment type="similarity">
    <text evidence="2">Belongs to the ninjurin family.</text>
</comment>
<gene>
    <name evidence="10" type="primary">LOC113505364</name>
</gene>
<keyword evidence="4" id="KW-0130">Cell adhesion</keyword>
<accession>A0A7E5WSN3</accession>
<name>A0A7E5WSN3_TRINI</name>
<evidence type="ECO:0000256" key="4">
    <source>
        <dbReference type="ARBA" id="ARBA00022889"/>
    </source>
</evidence>
<dbReference type="Proteomes" id="UP000322000">
    <property type="component" value="Chromosome 2"/>
</dbReference>
<evidence type="ECO:0000256" key="3">
    <source>
        <dbReference type="ARBA" id="ARBA00022692"/>
    </source>
</evidence>
<organism evidence="9 10">
    <name type="scientific">Trichoplusia ni</name>
    <name type="common">Cabbage looper</name>
    <dbReference type="NCBI Taxonomy" id="7111"/>
    <lineage>
        <taxon>Eukaryota</taxon>
        <taxon>Metazoa</taxon>
        <taxon>Ecdysozoa</taxon>
        <taxon>Arthropoda</taxon>
        <taxon>Hexapoda</taxon>
        <taxon>Insecta</taxon>
        <taxon>Pterygota</taxon>
        <taxon>Neoptera</taxon>
        <taxon>Endopterygota</taxon>
        <taxon>Lepidoptera</taxon>
        <taxon>Glossata</taxon>
        <taxon>Ditrysia</taxon>
        <taxon>Noctuoidea</taxon>
        <taxon>Noctuidae</taxon>
        <taxon>Plusiinae</taxon>
        <taxon>Trichoplusia</taxon>
    </lineage>
</organism>
<keyword evidence="6 8" id="KW-0472">Membrane</keyword>
<dbReference type="AlphaFoldDB" id="A0A7E5WSN3"/>
<reference evidence="10" key="1">
    <citation type="submission" date="2025-08" db="UniProtKB">
        <authorList>
            <consortium name="RefSeq"/>
        </authorList>
    </citation>
    <scope>IDENTIFICATION</scope>
</reference>
<sequence>MKMEEGTEGGKENGTSDNGNCDELVTKEQDAPTDIVCDEVKGLDANRYATKKTVAQGMLDIALLTSNASQLKYVLQVGPKHEFYTLLVVLISISIVLQVMSAVVAVILSFIFNINRQNDHRKAELLNNISLIFKVFSITVNIIISIFYSMQIDSDARLLSL</sequence>
<evidence type="ECO:0000256" key="8">
    <source>
        <dbReference type="SAM" id="Phobius"/>
    </source>
</evidence>
<evidence type="ECO:0000256" key="7">
    <source>
        <dbReference type="SAM" id="MobiDB-lite"/>
    </source>
</evidence>
<evidence type="ECO:0000313" key="9">
    <source>
        <dbReference type="Proteomes" id="UP000322000"/>
    </source>
</evidence>
<feature type="compositionally biased region" description="Basic and acidic residues" evidence="7">
    <location>
        <begin position="1"/>
        <end position="11"/>
    </location>
</feature>
<dbReference type="PANTHER" id="PTHR12316:SF17">
    <property type="entry name" value="NINJURIN C, ISOFORM D"/>
    <property type="match status" value="1"/>
</dbReference>
<dbReference type="GO" id="GO:0016020">
    <property type="term" value="C:membrane"/>
    <property type="evidence" value="ECO:0007669"/>
    <property type="project" value="UniProtKB-SubCell"/>
</dbReference>
<dbReference type="GeneID" id="113505364"/>